<evidence type="ECO:0000313" key="2">
    <source>
        <dbReference type="EMBL" id="WGK68308.1"/>
    </source>
</evidence>
<evidence type="ECO:0000313" key="3">
    <source>
        <dbReference type="Proteomes" id="UP001228690"/>
    </source>
</evidence>
<accession>A0ABY8MGH5</accession>
<gene>
    <name evidence="2" type="ORF">P0082_07410</name>
</gene>
<dbReference type="EMBL" id="CP123443">
    <property type="protein sequence ID" value="WGK68308.1"/>
    <property type="molecule type" value="Genomic_DNA"/>
</dbReference>
<name>A0ABY8MGH5_9SPIO</name>
<sequence length="457" mass="52759">MNVLASWLPEVGDDSGRLQLFRSLDRRLSLEIVAWERREVESSNTMYTRHLQELKGDGVVSRYRHLGYDVLLARIDYHSEEMPENPTIPPARSAGEDLPLELEGRLETAESKEDAEPNKEKANAVAYVFYFYGAQYAYRVASIGPRNATPLELDIQYSVLDSFGFEGHNHWNQGPVSGFFLHRKTQAQEKAQNPESEDGAGGAGSGKAPRVDSGRTPMRFTTWYLGPHSFRTQQKPTAEQVARDVLKREKRILDATIPKLYSYALVRFYYMNFRQNYQFFRNLAKFLENKYRELASAEPRKERLPTYEYLLYDLQVMLLDSDRKKAASLKVPLELPGDALAAGVGNIETLALIYVMLISHFQHSGLILYSPEYSQLLVGVEELGVKQELLAQRYSTKRNRRKFKKYNGIVISWYKNRYLIGELTAKIYIGWARTPLRDLRKWVPLPFPRYTIPNFFP</sequence>
<keyword evidence="3" id="KW-1185">Reference proteome</keyword>
<dbReference type="Proteomes" id="UP001228690">
    <property type="component" value="Chromosome"/>
</dbReference>
<feature type="region of interest" description="Disordered" evidence="1">
    <location>
        <begin position="186"/>
        <end position="217"/>
    </location>
</feature>
<protein>
    <recommendedName>
        <fullName evidence="4">WYL domain-containing protein</fullName>
    </recommendedName>
</protein>
<proteinExistence type="predicted"/>
<reference evidence="2 3" key="1">
    <citation type="submission" date="2023-04" db="EMBL/GenBank/DDBJ databases">
        <title>Spirochaete genome identified in red abalone sample constitutes a novel genus.</title>
        <authorList>
            <person name="Sharma S.P."/>
            <person name="Purcell C.M."/>
            <person name="Hyde J.R."/>
            <person name="Severin A.J."/>
        </authorList>
    </citation>
    <scope>NUCLEOTIDE SEQUENCE [LARGE SCALE GENOMIC DNA]</scope>
    <source>
        <strain evidence="2 3">SP-2023</strain>
    </source>
</reference>
<evidence type="ECO:0008006" key="4">
    <source>
        <dbReference type="Google" id="ProtNLM"/>
    </source>
</evidence>
<organism evidence="2 3">
    <name type="scientific">Candidatus Haliotispira prima</name>
    <dbReference type="NCBI Taxonomy" id="3034016"/>
    <lineage>
        <taxon>Bacteria</taxon>
        <taxon>Pseudomonadati</taxon>
        <taxon>Spirochaetota</taxon>
        <taxon>Spirochaetia</taxon>
        <taxon>Spirochaetales</taxon>
        <taxon>Spirochaetaceae</taxon>
        <taxon>Candidatus Haliotispira</taxon>
    </lineage>
</organism>
<evidence type="ECO:0000256" key="1">
    <source>
        <dbReference type="SAM" id="MobiDB-lite"/>
    </source>
</evidence>
<dbReference type="RefSeq" id="WP_326926481.1">
    <property type="nucleotide sequence ID" value="NZ_CP123443.1"/>
</dbReference>